<organism evidence="4 5">
    <name type="scientific">Agathobacter ruminis</name>
    <dbReference type="NCBI Taxonomy" id="1712665"/>
    <lineage>
        <taxon>Bacteria</taxon>
        <taxon>Bacillati</taxon>
        <taxon>Bacillota</taxon>
        <taxon>Clostridia</taxon>
        <taxon>Lachnospirales</taxon>
        <taxon>Lachnospiraceae</taxon>
        <taxon>Agathobacter</taxon>
    </lineage>
</organism>
<sequence>MELRLQVPIMKLTMMTKRRISTMKKIKNKIYGRVIAAVTIVAAFLFGTTPIVAFAGGYECTCETKCTDDCINPDCELCKINYELCCGDEVTEETEDTTEEPEEPMGPLTPDGNMTLVDDYGAPSQAGKQFITVVTKSGNYFYIIIDRDDNGTETVHFLNMVDEADLLALMDEDAVNEYIAAKDAKDTEPAVTETPEPTEEPAEPEDTKAEEPKKNSSGALIIVLILALGGAGGYLYFTKFKGKKPQKETVDPDADYTEEDDDYLDNLADEVDEIMTEDEETEDSRLLKNEESDSDADDSGDEE</sequence>
<accession>A0A2G3E6I4</accession>
<evidence type="ECO:0000259" key="3">
    <source>
        <dbReference type="Pfam" id="PF14283"/>
    </source>
</evidence>
<keyword evidence="2" id="KW-0472">Membrane</keyword>
<feature type="compositionally biased region" description="Acidic residues" evidence="1">
    <location>
        <begin position="273"/>
        <end position="282"/>
    </location>
</feature>
<proteinExistence type="predicted"/>
<dbReference type="InterPro" id="IPR025376">
    <property type="entry name" value="CD1107-like_dom"/>
</dbReference>
<protein>
    <recommendedName>
        <fullName evidence="3">Mobile element protein CD1107-like domain-containing protein</fullName>
    </recommendedName>
</protein>
<reference evidence="4 5" key="1">
    <citation type="submission" date="2017-10" db="EMBL/GenBank/DDBJ databases">
        <title>Resolving the taxonomy of Roseburia spp., Eubacterium rectale and Agathobacter spp. through phylogenomic analysis.</title>
        <authorList>
            <person name="Sheridan P.O."/>
            <person name="Walker A.W."/>
            <person name="Duncan S.H."/>
            <person name="Scott K.P."/>
            <person name="Toole P.W.O."/>
            <person name="Luis P."/>
            <person name="Flint H.J."/>
        </authorList>
    </citation>
    <scope>NUCLEOTIDE SEQUENCE [LARGE SCALE GENOMIC DNA]</scope>
    <source>
        <strain evidence="4 5">JK623</strain>
    </source>
</reference>
<comment type="caution">
    <text evidence="4">The sequence shown here is derived from an EMBL/GenBank/DDBJ whole genome shotgun (WGS) entry which is preliminary data.</text>
</comment>
<dbReference type="Pfam" id="PF14283">
    <property type="entry name" value="CD1107-like"/>
    <property type="match status" value="1"/>
</dbReference>
<dbReference type="EMBL" id="PDYG01000001">
    <property type="protein sequence ID" value="PHU38899.1"/>
    <property type="molecule type" value="Genomic_DNA"/>
</dbReference>
<feature type="compositionally biased region" description="Acidic residues" evidence="1">
    <location>
        <begin position="292"/>
        <end position="303"/>
    </location>
</feature>
<evidence type="ECO:0000256" key="1">
    <source>
        <dbReference type="SAM" id="MobiDB-lite"/>
    </source>
</evidence>
<dbReference type="Proteomes" id="UP000224563">
    <property type="component" value="Unassembled WGS sequence"/>
</dbReference>
<feature type="transmembrane region" description="Helical" evidence="2">
    <location>
        <begin position="218"/>
        <end position="237"/>
    </location>
</feature>
<dbReference type="AlphaFoldDB" id="A0A2G3E6I4"/>
<reference evidence="4 5" key="2">
    <citation type="submission" date="2017-10" db="EMBL/GenBank/DDBJ databases">
        <authorList>
            <person name="Banno H."/>
            <person name="Chua N.-H."/>
        </authorList>
    </citation>
    <scope>NUCLEOTIDE SEQUENCE [LARGE SCALE GENOMIC DNA]</scope>
    <source>
        <strain evidence="4 5">JK623</strain>
    </source>
</reference>
<feature type="region of interest" description="Disordered" evidence="1">
    <location>
        <begin position="181"/>
        <end position="214"/>
    </location>
</feature>
<name>A0A2G3E6I4_9FIRM</name>
<evidence type="ECO:0000313" key="4">
    <source>
        <dbReference type="EMBL" id="PHU38899.1"/>
    </source>
</evidence>
<evidence type="ECO:0000256" key="2">
    <source>
        <dbReference type="SAM" id="Phobius"/>
    </source>
</evidence>
<keyword evidence="2" id="KW-1133">Transmembrane helix</keyword>
<feature type="region of interest" description="Disordered" evidence="1">
    <location>
        <begin position="273"/>
        <end position="303"/>
    </location>
</feature>
<evidence type="ECO:0000313" key="5">
    <source>
        <dbReference type="Proteomes" id="UP000224563"/>
    </source>
</evidence>
<feature type="domain" description="Mobile element protein CD1107-like" evidence="3">
    <location>
        <begin position="107"/>
        <end position="244"/>
    </location>
</feature>
<keyword evidence="5" id="KW-1185">Reference proteome</keyword>
<keyword evidence="2" id="KW-0812">Transmembrane</keyword>
<gene>
    <name evidence="4" type="ORF">CSX02_00155</name>
</gene>
<feature type="compositionally biased region" description="Basic and acidic residues" evidence="1">
    <location>
        <begin position="205"/>
        <end position="214"/>
    </location>
</feature>